<keyword evidence="2" id="KW-1185">Reference proteome</keyword>
<comment type="caution">
    <text evidence="1">The sequence shown here is derived from an EMBL/GenBank/DDBJ whole genome shotgun (WGS) entry which is preliminary data.</text>
</comment>
<name>A0A9N9KY37_9HELO</name>
<dbReference type="PANTHER" id="PTHR42085:SF2">
    <property type="entry name" value="F-BOX DOMAIN-CONTAINING PROTEIN"/>
    <property type="match status" value="1"/>
</dbReference>
<dbReference type="OrthoDB" id="62952at2759"/>
<evidence type="ECO:0008006" key="3">
    <source>
        <dbReference type="Google" id="ProtNLM"/>
    </source>
</evidence>
<accession>A0A9N9KY37</accession>
<sequence>MNESNANVGDTSLESVQGQTPTTLINDHSPQCLFLTKLPLEVRRHIYGYLLRNPDLGTRTCITIDEDYNRKFRLRPAILLTCHQICSEATPILYKQNTFLIMFSYGKQYSALDRYRDTWKPYGPYSKVTRWRVMISPHVFYTDERNCRSLLAQFCRAIGSTELDSLEVLSLLESSINLEPDLDLPFEKSLEPLKILRNVKSVVVRNATFEETPWLPVPLRLLRPIVWKNTMSDSPEDLEVSGQFKDVITGNSFVQCLDRMHDCLVHYVASFESRLQAREAIEQGYISALYKEDETEDYSLEFLMFDVFTDHTMHQALSTLHTHILYNNIDAFKLQRKEIIDYLEPHYEGICEAATRLGIFLEKDRLGTGGPLSTRVLKAQMLLEELGNAIMDGDTARTFKAIFKKDLPSSELEKASGEQKAGEKKLELPSSEYRDFLRRFPIVADHYYARCDEIRKARAMLYECDLGNQTEPDLFGDLSDYIEMSQQFDLPPPSTKTISDGVS</sequence>
<dbReference type="EMBL" id="CAJVRL010000067">
    <property type="protein sequence ID" value="CAG8955979.1"/>
    <property type="molecule type" value="Genomic_DNA"/>
</dbReference>
<dbReference type="Proteomes" id="UP000696280">
    <property type="component" value="Unassembled WGS sequence"/>
</dbReference>
<gene>
    <name evidence="1" type="ORF">HYFRA_00008834</name>
</gene>
<dbReference type="InterPro" id="IPR038883">
    <property type="entry name" value="AN11006-like"/>
</dbReference>
<dbReference type="PANTHER" id="PTHR42085">
    <property type="entry name" value="F-BOX DOMAIN-CONTAINING PROTEIN"/>
    <property type="match status" value="1"/>
</dbReference>
<dbReference type="AlphaFoldDB" id="A0A9N9KY37"/>
<proteinExistence type="predicted"/>
<organism evidence="1 2">
    <name type="scientific">Hymenoscyphus fraxineus</name>
    <dbReference type="NCBI Taxonomy" id="746836"/>
    <lineage>
        <taxon>Eukaryota</taxon>
        <taxon>Fungi</taxon>
        <taxon>Dikarya</taxon>
        <taxon>Ascomycota</taxon>
        <taxon>Pezizomycotina</taxon>
        <taxon>Leotiomycetes</taxon>
        <taxon>Helotiales</taxon>
        <taxon>Helotiaceae</taxon>
        <taxon>Hymenoscyphus</taxon>
    </lineage>
</organism>
<protein>
    <recommendedName>
        <fullName evidence="3">F-box domain-containing protein</fullName>
    </recommendedName>
</protein>
<evidence type="ECO:0000313" key="1">
    <source>
        <dbReference type="EMBL" id="CAG8955979.1"/>
    </source>
</evidence>
<reference evidence="1" key="1">
    <citation type="submission" date="2021-07" db="EMBL/GenBank/DDBJ databases">
        <authorList>
            <person name="Durling M."/>
        </authorList>
    </citation>
    <scope>NUCLEOTIDE SEQUENCE</scope>
</reference>
<evidence type="ECO:0000313" key="2">
    <source>
        <dbReference type="Proteomes" id="UP000696280"/>
    </source>
</evidence>